<feature type="domain" description="HPt" evidence="2">
    <location>
        <begin position="47"/>
        <end position="144"/>
    </location>
</feature>
<evidence type="ECO:0000313" key="4">
    <source>
        <dbReference type="Proteomes" id="UP000627984"/>
    </source>
</evidence>
<dbReference type="SMART" id="SM00073">
    <property type="entry name" value="HPT"/>
    <property type="match status" value="1"/>
</dbReference>
<dbReference type="AlphaFoldDB" id="A0AA37BP35"/>
<proteinExistence type="predicted"/>
<feature type="modified residue" description="Phosphohistidine" evidence="1">
    <location>
        <position position="86"/>
    </location>
</feature>
<keyword evidence="1" id="KW-0597">Phosphoprotein</keyword>
<dbReference type="InterPro" id="IPR036641">
    <property type="entry name" value="HPT_dom_sf"/>
</dbReference>
<dbReference type="PROSITE" id="PS50894">
    <property type="entry name" value="HPT"/>
    <property type="match status" value="1"/>
</dbReference>
<organism evidence="3 4">
    <name type="scientific">Planomonospora parontospora</name>
    <dbReference type="NCBI Taxonomy" id="58119"/>
    <lineage>
        <taxon>Bacteria</taxon>
        <taxon>Bacillati</taxon>
        <taxon>Actinomycetota</taxon>
        <taxon>Actinomycetes</taxon>
        <taxon>Streptosporangiales</taxon>
        <taxon>Streptosporangiaceae</taxon>
        <taxon>Planomonospora</taxon>
    </lineage>
</organism>
<sequence>MNPPVPGVDPPAPVAAALPGEAATTAEAGLGVRARIADLMEDDSAEEIEFVGRIVVSFLKRAPAVLAALAGAIAAADAEATARHAHALKGAAANVGAGAVAGLCAEAENFAEAVRLGELDGHPARLEQALAEAGAHLAEALARLRAGRPLLP</sequence>
<evidence type="ECO:0000256" key="1">
    <source>
        <dbReference type="PROSITE-ProRule" id="PRU00110"/>
    </source>
</evidence>
<dbReference type="RefSeq" id="WP_191898659.1">
    <property type="nucleotide sequence ID" value="NZ_BMQD01000056.1"/>
</dbReference>
<dbReference type="GO" id="GO:0000160">
    <property type="term" value="P:phosphorelay signal transduction system"/>
    <property type="evidence" value="ECO:0007669"/>
    <property type="project" value="InterPro"/>
</dbReference>
<reference evidence="3" key="2">
    <citation type="submission" date="2022-09" db="EMBL/GenBank/DDBJ databases">
        <authorList>
            <person name="Sun Q."/>
            <person name="Ohkuma M."/>
        </authorList>
    </citation>
    <scope>NUCLEOTIDE SEQUENCE</scope>
    <source>
        <strain evidence="3">JCM 3093</strain>
    </source>
</reference>
<name>A0AA37BP35_9ACTN</name>
<dbReference type="Pfam" id="PF01627">
    <property type="entry name" value="Hpt"/>
    <property type="match status" value="1"/>
</dbReference>
<protein>
    <recommendedName>
        <fullName evidence="2">HPt domain-containing protein</fullName>
    </recommendedName>
</protein>
<comment type="caution">
    <text evidence="3">The sequence shown here is derived from an EMBL/GenBank/DDBJ whole genome shotgun (WGS) entry which is preliminary data.</text>
</comment>
<dbReference type="SUPFAM" id="SSF47226">
    <property type="entry name" value="Histidine-containing phosphotransfer domain, HPT domain"/>
    <property type="match status" value="1"/>
</dbReference>
<dbReference type="Proteomes" id="UP000627984">
    <property type="component" value="Unassembled WGS sequence"/>
</dbReference>
<evidence type="ECO:0000259" key="2">
    <source>
        <dbReference type="PROSITE" id="PS50894"/>
    </source>
</evidence>
<accession>A0AA37BP35</accession>
<gene>
    <name evidence="3" type="ORF">GCM10010126_70140</name>
</gene>
<evidence type="ECO:0000313" key="3">
    <source>
        <dbReference type="EMBL" id="GGL00787.1"/>
    </source>
</evidence>
<dbReference type="EMBL" id="BMQD01000056">
    <property type="protein sequence ID" value="GGL00787.1"/>
    <property type="molecule type" value="Genomic_DNA"/>
</dbReference>
<dbReference type="Gene3D" id="1.20.120.160">
    <property type="entry name" value="HPT domain"/>
    <property type="match status" value="1"/>
</dbReference>
<dbReference type="InterPro" id="IPR008207">
    <property type="entry name" value="Sig_transdc_His_kin_Hpt_dom"/>
</dbReference>
<reference evidence="3" key="1">
    <citation type="journal article" date="2014" name="Int. J. Syst. Evol. Microbiol.">
        <title>Complete genome sequence of Corynebacterium casei LMG S-19264T (=DSM 44701T), isolated from a smear-ripened cheese.</title>
        <authorList>
            <consortium name="US DOE Joint Genome Institute (JGI-PGF)"/>
            <person name="Walter F."/>
            <person name="Albersmeier A."/>
            <person name="Kalinowski J."/>
            <person name="Ruckert C."/>
        </authorList>
    </citation>
    <scope>NUCLEOTIDE SEQUENCE</scope>
    <source>
        <strain evidence="3">JCM 3093</strain>
    </source>
</reference>